<comment type="caution">
    <text evidence="1">The sequence shown here is derived from an EMBL/GenBank/DDBJ whole genome shotgun (WGS) entry which is preliminary data.</text>
</comment>
<evidence type="ECO:0000313" key="1">
    <source>
        <dbReference type="EMBL" id="KAK3168269.1"/>
    </source>
</evidence>
<evidence type="ECO:0000313" key="2">
    <source>
        <dbReference type="Proteomes" id="UP001276659"/>
    </source>
</evidence>
<organism evidence="1 2">
    <name type="scientific">Lepraria neglecta</name>
    <dbReference type="NCBI Taxonomy" id="209136"/>
    <lineage>
        <taxon>Eukaryota</taxon>
        <taxon>Fungi</taxon>
        <taxon>Dikarya</taxon>
        <taxon>Ascomycota</taxon>
        <taxon>Pezizomycotina</taxon>
        <taxon>Lecanoromycetes</taxon>
        <taxon>OSLEUM clade</taxon>
        <taxon>Lecanoromycetidae</taxon>
        <taxon>Lecanorales</taxon>
        <taxon>Lecanorineae</taxon>
        <taxon>Stereocaulaceae</taxon>
        <taxon>Lepraria</taxon>
    </lineage>
</organism>
<dbReference type="Proteomes" id="UP001276659">
    <property type="component" value="Unassembled WGS sequence"/>
</dbReference>
<keyword evidence="2" id="KW-1185">Reference proteome</keyword>
<gene>
    <name evidence="1" type="ORF">OEA41_004715</name>
</gene>
<dbReference type="AlphaFoldDB" id="A0AAD9YY43"/>
<name>A0AAD9YY43_9LECA</name>
<dbReference type="EMBL" id="JASNWA010000010">
    <property type="protein sequence ID" value="KAK3168269.1"/>
    <property type="molecule type" value="Genomic_DNA"/>
</dbReference>
<reference evidence="1" key="1">
    <citation type="submission" date="2022-11" db="EMBL/GenBank/DDBJ databases">
        <title>Chromosomal genome sequence assembly and mating type (MAT) locus characterization of the leprose asexual lichenized fungus Lepraria neglecta (Nyl.) Erichsen.</title>
        <authorList>
            <person name="Allen J.L."/>
            <person name="Pfeffer B."/>
        </authorList>
    </citation>
    <scope>NUCLEOTIDE SEQUENCE</scope>
    <source>
        <strain evidence="1">Allen 5258</strain>
    </source>
</reference>
<protein>
    <submittedName>
        <fullName evidence="1">Uncharacterized protein</fullName>
    </submittedName>
</protein>
<accession>A0AAD9YY43</accession>
<dbReference type="PANTHER" id="PTHR37540">
    <property type="entry name" value="TRANSCRIPTION FACTOR (ACR-2), PUTATIVE-RELATED-RELATED"/>
    <property type="match status" value="1"/>
</dbReference>
<proteinExistence type="predicted"/>
<sequence length="267" mass="30052">MALGEDTDSGTLKIGRQIDYHFNNYPIKMQTHMHKLVTLYFTRIANIMYTFEDQLEYHPLKTSSLFEFTMAHEAVFHGLLYTAGVASSLIEGSTASEEESLQMSKTLALVGGRLNDVKSDVSDGTISAASCLAFAKALRGHLEGLKVHMLGVKRMTQLRGGLASLPTTLRMKLFRVDLTGGVTFVTNPHFEYPQSKKRPTMYSDPHLLEHDLLENEISDFPFKWSLVPVFNETRDFSAKMLWIEKVLADRGKALWDEVEIMRGVLSG</sequence>
<dbReference type="PANTHER" id="PTHR37540:SF5">
    <property type="entry name" value="TRANSCRIPTION FACTOR DOMAIN-CONTAINING PROTEIN"/>
    <property type="match status" value="1"/>
</dbReference>